<dbReference type="InterPro" id="IPR043129">
    <property type="entry name" value="ATPase_NBD"/>
</dbReference>
<keyword evidence="5" id="KW-1185">Reference proteome</keyword>
<accession>A0ABP1RSX1</accession>
<keyword evidence="3" id="KW-0067">ATP-binding</keyword>
<proteinExistence type="inferred from homology"/>
<comment type="similarity">
    <text evidence="1">Belongs to the heat shock protein 70 family.</text>
</comment>
<protein>
    <submittedName>
        <fullName evidence="4">Uncharacterized protein</fullName>
    </submittedName>
</protein>
<evidence type="ECO:0000256" key="1">
    <source>
        <dbReference type="ARBA" id="ARBA00007381"/>
    </source>
</evidence>
<evidence type="ECO:0000313" key="4">
    <source>
        <dbReference type="EMBL" id="CAL8135038.1"/>
    </source>
</evidence>
<dbReference type="PANTHER" id="PTHR45639">
    <property type="entry name" value="HSC70CB, ISOFORM G-RELATED"/>
    <property type="match status" value="1"/>
</dbReference>
<dbReference type="Gene3D" id="3.30.420.40">
    <property type="match status" value="2"/>
</dbReference>
<evidence type="ECO:0000256" key="3">
    <source>
        <dbReference type="ARBA" id="ARBA00022840"/>
    </source>
</evidence>
<organism evidence="4 5">
    <name type="scientific">Orchesella dallaii</name>
    <dbReference type="NCBI Taxonomy" id="48710"/>
    <lineage>
        <taxon>Eukaryota</taxon>
        <taxon>Metazoa</taxon>
        <taxon>Ecdysozoa</taxon>
        <taxon>Arthropoda</taxon>
        <taxon>Hexapoda</taxon>
        <taxon>Collembola</taxon>
        <taxon>Entomobryomorpha</taxon>
        <taxon>Entomobryoidea</taxon>
        <taxon>Orchesellidae</taxon>
        <taxon>Orchesellinae</taxon>
        <taxon>Orchesella</taxon>
    </lineage>
</organism>
<name>A0ABP1RSX1_9HEXA</name>
<reference evidence="4 5" key="1">
    <citation type="submission" date="2024-08" db="EMBL/GenBank/DDBJ databases">
        <authorList>
            <person name="Cucini C."/>
            <person name="Frati F."/>
        </authorList>
    </citation>
    <scope>NUCLEOTIDE SEQUENCE [LARGE SCALE GENOMIC DNA]</scope>
</reference>
<comment type="caution">
    <text evidence="4">The sequence shown here is derived from an EMBL/GenBank/DDBJ whole genome shotgun (WGS) entry which is preliminary data.</text>
</comment>
<gene>
    <name evidence="4" type="ORF">ODALV1_LOCUS25801</name>
</gene>
<dbReference type="Pfam" id="PF00012">
    <property type="entry name" value="HSP70"/>
    <property type="match status" value="1"/>
</dbReference>
<keyword evidence="2" id="KW-0547">Nucleotide-binding</keyword>
<evidence type="ECO:0000313" key="5">
    <source>
        <dbReference type="Proteomes" id="UP001642540"/>
    </source>
</evidence>
<evidence type="ECO:0000256" key="2">
    <source>
        <dbReference type="ARBA" id="ARBA00022741"/>
    </source>
</evidence>
<dbReference type="InterPro" id="IPR013126">
    <property type="entry name" value="Hsp_70_fam"/>
</dbReference>
<dbReference type="EMBL" id="CAXLJM020000107">
    <property type="protein sequence ID" value="CAL8135038.1"/>
    <property type="molecule type" value="Genomic_DNA"/>
</dbReference>
<sequence length="662" mass="75396">MIQSRVEQERRNVLMNESKMELITYENGLHWNRTHKKKTRIILPSDVTNPAVLQFPLTNNASTSAAIHNQDKVLSQDAPAKTKTTKLINVLAPAVIDDVTILYQWSVSSLKVYLIRNGKVGPVQIEGEENGSSMPLLMALVNKKKFIFGTQALNWIQTKLDELSSNSSTSNYTWDLGKLFQSKWKLSYLYKTIVFDNDIYKSSLEFLLAIFIHNLKRIVEQKLGNSASATISRSIFTVPLWMGSSQRQRLLDAAEIAGFETVLLMNEITAVTLFHAISKSETIPNSKRKFLVLVENSCHLDVATYEFNKESNEKMKLEMISCSGDLYESEKSRLGVERSLKKEHYLSNIDSSGIRTRWPIVEGSIRTLLYSLVREALSDFIKLGEDNLEVIVSCQNKGWKSYLSAAVTEVYNGTPPPVVSFNFTDSFQIQVELLPESLVELSPYSFFRKDAEMGGFKDALFVKCNKLPKEGQVLVVHEKIHCPETSTQVLLFQKNILGEEMLVGRLVINKCLYYMYQEIETRFDVNENGIYKFNGVFGSSYNAARELEMTAVPKTHVIWKGVNLMAWEVESYKKLLVLLTNSYQKVEDKMFKTRQDILDLCNSLKLAIVDQNCRKMSSYRKQQILKRVEDGLLLQNISTSAELAEKSLDLMLATLKLDCEQL</sequence>
<dbReference type="Proteomes" id="UP001642540">
    <property type="component" value="Unassembled WGS sequence"/>
</dbReference>
<dbReference type="SUPFAM" id="SSF53067">
    <property type="entry name" value="Actin-like ATPase domain"/>
    <property type="match status" value="1"/>
</dbReference>